<dbReference type="EMBL" id="CAJOBQ010000720">
    <property type="protein sequence ID" value="CAF4407981.1"/>
    <property type="molecule type" value="Genomic_DNA"/>
</dbReference>
<feature type="compositionally biased region" description="Polar residues" evidence="1">
    <location>
        <begin position="105"/>
        <end position="119"/>
    </location>
</feature>
<dbReference type="Proteomes" id="UP000663833">
    <property type="component" value="Unassembled WGS sequence"/>
</dbReference>
<organism evidence="5 12">
    <name type="scientific">Rotaria socialis</name>
    <dbReference type="NCBI Taxonomy" id="392032"/>
    <lineage>
        <taxon>Eukaryota</taxon>
        <taxon>Metazoa</taxon>
        <taxon>Spiralia</taxon>
        <taxon>Gnathifera</taxon>
        <taxon>Rotifera</taxon>
        <taxon>Eurotatoria</taxon>
        <taxon>Bdelloidea</taxon>
        <taxon>Philodinida</taxon>
        <taxon>Philodinidae</taxon>
        <taxon>Rotaria</taxon>
    </lineage>
</organism>
<evidence type="ECO:0000313" key="5">
    <source>
        <dbReference type="EMBL" id="CAF3605207.1"/>
    </source>
</evidence>
<dbReference type="AlphaFoldDB" id="A0A818NI94"/>
<evidence type="ECO:0000313" key="9">
    <source>
        <dbReference type="EMBL" id="CAF4407981.1"/>
    </source>
</evidence>
<dbReference type="Proteomes" id="UP000663838">
    <property type="component" value="Unassembled WGS sequence"/>
</dbReference>
<gene>
    <name evidence="6" type="ORF">FME351_LOCUS27214</name>
    <name evidence="5" type="ORF">GRG538_LOCUS22886</name>
    <name evidence="8" type="ORF">HFQ381_LOCUS12475</name>
    <name evidence="4" type="ORF">KIK155_LOCUS17197</name>
    <name evidence="2" type="ORF">LUA448_LOCUS10798</name>
    <name evidence="11" type="ORF">QYT958_LOCUS28937</name>
    <name evidence="3" type="ORF">TIS948_LOCUS24291</name>
    <name evidence="10" type="ORF">TOA249_LOCUS6744</name>
    <name evidence="9" type="ORF">TSG867_LOCUS13497</name>
    <name evidence="7" type="ORF">UJA718_LOCUS11525</name>
</gene>
<feature type="region of interest" description="Disordered" evidence="1">
    <location>
        <begin position="100"/>
        <end position="145"/>
    </location>
</feature>
<dbReference type="EMBL" id="CAJNYU010003695">
    <property type="protein sequence ID" value="CAF3693421.1"/>
    <property type="molecule type" value="Genomic_DNA"/>
</dbReference>
<dbReference type="Proteomes" id="UP000663862">
    <property type="component" value="Unassembled WGS sequence"/>
</dbReference>
<dbReference type="EMBL" id="CAJOBP010001420">
    <property type="protein sequence ID" value="CAF4283177.1"/>
    <property type="molecule type" value="Genomic_DNA"/>
</dbReference>
<dbReference type="EMBL" id="CAJOBR010008160">
    <property type="protein sequence ID" value="CAF4875065.1"/>
    <property type="molecule type" value="Genomic_DNA"/>
</dbReference>
<feature type="compositionally biased region" description="Polar residues" evidence="1">
    <location>
        <begin position="36"/>
        <end position="72"/>
    </location>
</feature>
<dbReference type="EMBL" id="CAJNYT010003840">
    <property type="protein sequence ID" value="CAF3605207.1"/>
    <property type="molecule type" value="Genomic_DNA"/>
</dbReference>
<dbReference type="EMBL" id="CAJNXB010004174">
    <property type="protein sequence ID" value="CAF3362315.1"/>
    <property type="molecule type" value="Genomic_DNA"/>
</dbReference>
<evidence type="ECO:0000313" key="2">
    <source>
        <dbReference type="EMBL" id="CAF3328830.1"/>
    </source>
</evidence>
<evidence type="ECO:0000313" key="13">
    <source>
        <dbReference type="Proteomes" id="UP000663873"/>
    </source>
</evidence>
<protein>
    <submittedName>
        <fullName evidence="5">Uncharacterized protein</fullName>
    </submittedName>
</protein>
<comment type="caution">
    <text evidence="5">The sequence shown here is derived from an EMBL/GenBank/DDBJ whole genome shotgun (WGS) entry which is preliminary data.</text>
</comment>
<dbReference type="Proteomes" id="UP000663869">
    <property type="component" value="Unassembled WGS sequence"/>
</dbReference>
<feature type="compositionally biased region" description="Low complexity" evidence="1">
    <location>
        <begin position="120"/>
        <end position="136"/>
    </location>
</feature>
<feature type="region of interest" description="Disordered" evidence="1">
    <location>
        <begin position="36"/>
        <end position="82"/>
    </location>
</feature>
<evidence type="ECO:0000313" key="10">
    <source>
        <dbReference type="EMBL" id="CAF4544513.1"/>
    </source>
</evidence>
<dbReference type="EMBL" id="CAJOBS010000291">
    <property type="protein sequence ID" value="CAF4544513.1"/>
    <property type="molecule type" value="Genomic_DNA"/>
</dbReference>
<dbReference type="EMBL" id="CAJOBO010000753">
    <property type="protein sequence ID" value="CAF4284073.1"/>
    <property type="molecule type" value="Genomic_DNA"/>
</dbReference>
<evidence type="ECO:0000313" key="3">
    <source>
        <dbReference type="EMBL" id="CAF3362315.1"/>
    </source>
</evidence>
<accession>A0A818NI94</accession>
<evidence type="ECO:0000313" key="6">
    <source>
        <dbReference type="EMBL" id="CAF3693421.1"/>
    </source>
</evidence>
<sequence>MRPYSNSNLKKYLGLKYAVRKFPRGLLTGACPLSWTLSSTPQTPSAKLKRSQSMNATRQEAPVGQSTASTTRPAAGPMVTFYTREQFTNNDIEELNTQLEQNLLPSDSGTRLSRATTQGSKQSSRSSLTSERSNISNVSDKPWKP</sequence>
<dbReference type="Proteomes" id="UP000663825">
    <property type="component" value="Unassembled WGS sequence"/>
</dbReference>
<evidence type="ECO:0000313" key="8">
    <source>
        <dbReference type="EMBL" id="CAF4284073.1"/>
    </source>
</evidence>
<evidence type="ECO:0000313" key="7">
    <source>
        <dbReference type="EMBL" id="CAF4283177.1"/>
    </source>
</evidence>
<evidence type="ECO:0000256" key="1">
    <source>
        <dbReference type="SAM" id="MobiDB-lite"/>
    </source>
</evidence>
<dbReference type="Proteomes" id="UP000663873">
    <property type="component" value="Unassembled WGS sequence"/>
</dbReference>
<evidence type="ECO:0000313" key="12">
    <source>
        <dbReference type="Proteomes" id="UP000663872"/>
    </source>
</evidence>
<dbReference type="OrthoDB" id="10345103at2759"/>
<dbReference type="Proteomes" id="UP000663865">
    <property type="component" value="Unassembled WGS sequence"/>
</dbReference>
<dbReference type="EMBL" id="CAJNYV010003034">
    <property type="protein sequence ID" value="CAF3526150.1"/>
    <property type="molecule type" value="Genomic_DNA"/>
</dbReference>
<dbReference type="Proteomes" id="UP000663848">
    <property type="component" value="Unassembled WGS sequence"/>
</dbReference>
<evidence type="ECO:0000313" key="4">
    <source>
        <dbReference type="EMBL" id="CAF3526150.1"/>
    </source>
</evidence>
<proteinExistence type="predicted"/>
<keyword evidence="13" id="KW-1185">Reference proteome</keyword>
<dbReference type="EMBL" id="CAJNYD010001301">
    <property type="protein sequence ID" value="CAF3328830.1"/>
    <property type="molecule type" value="Genomic_DNA"/>
</dbReference>
<dbReference type="Proteomes" id="UP000663872">
    <property type="component" value="Unassembled WGS sequence"/>
</dbReference>
<reference evidence="5" key="1">
    <citation type="submission" date="2021-02" db="EMBL/GenBank/DDBJ databases">
        <authorList>
            <person name="Nowell W R."/>
        </authorList>
    </citation>
    <scope>NUCLEOTIDE SEQUENCE</scope>
</reference>
<name>A0A818NI94_9BILA</name>
<evidence type="ECO:0000313" key="11">
    <source>
        <dbReference type="EMBL" id="CAF4875065.1"/>
    </source>
</evidence>
<dbReference type="Proteomes" id="UP000663851">
    <property type="component" value="Unassembled WGS sequence"/>
</dbReference>